<dbReference type="Proteomes" id="UP000194469">
    <property type="component" value="Unassembled WGS sequence"/>
</dbReference>
<accession>A0A1Y6EF81</accession>
<evidence type="ECO:0000313" key="3">
    <source>
        <dbReference type="Proteomes" id="UP000194469"/>
    </source>
</evidence>
<dbReference type="GO" id="GO:0016020">
    <property type="term" value="C:membrane"/>
    <property type="evidence" value="ECO:0007669"/>
    <property type="project" value="InterPro"/>
</dbReference>
<keyword evidence="1" id="KW-0812">Transmembrane</keyword>
<protein>
    <submittedName>
        <fullName evidence="2">MerC mercury resistance protein</fullName>
    </submittedName>
</protein>
<reference evidence="3" key="1">
    <citation type="submission" date="2017-04" db="EMBL/GenBank/DDBJ databases">
        <authorList>
            <person name="Varghese N."/>
            <person name="Submissions S."/>
        </authorList>
    </citation>
    <scope>NUCLEOTIDE SEQUENCE [LARGE SCALE GENOMIC DNA]</scope>
    <source>
        <strain evidence="3">UI2</strain>
    </source>
</reference>
<feature type="transmembrane region" description="Helical" evidence="1">
    <location>
        <begin position="35"/>
        <end position="58"/>
    </location>
</feature>
<organism evidence="2 3">
    <name type="scientific">Sphingopyxis terrae subsp. ummariensis</name>
    <dbReference type="NCBI Taxonomy" id="429001"/>
    <lineage>
        <taxon>Bacteria</taxon>
        <taxon>Pseudomonadati</taxon>
        <taxon>Pseudomonadota</taxon>
        <taxon>Alphaproteobacteria</taxon>
        <taxon>Sphingomonadales</taxon>
        <taxon>Sphingomonadaceae</taxon>
        <taxon>Sphingopyxis</taxon>
    </lineage>
</organism>
<feature type="transmembrane region" description="Helical" evidence="1">
    <location>
        <begin position="132"/>
        <end position="151"/>
    </location>
</feature>
<evidence type="ECO:0000256" key="1">
    <source>
        <dbReference type="SAM" id="Phobius"/>
    </source>
</evidence>
<dbReference type="AlphaFoldDB" id="A0A1Y6EF81"/>
<feature type="transmembrane region" description="Helical" evidence="1">
    <location>
        <begin position="70"/>
        <end position="88"/>
    </location>
</feature>
<dbReference type="Pfam" id="PF03203">
    <property type="entry name" value="MerC"/>
    <property type="match status" value="1"/>
</dbReference>
<sequence>MIQCIIMSTPSPPLPKARSMCLPARPSLRSRAADLIGVGLSLACLVHCLALPLLLLAAPALSAWLSLPESFHAVILLLAAPAAALALADGRRHHGHRYPVAAALVGLALLAAGLAAHEGWVGGLDPETGDRLFTTMGALALASAHIVNWRLRHAKG</sequence>
<keyword evidence="1" id="KW-1133">Transmembrane helix</keyword>
<keyword evidence="1" id="KW-0472">Membrane</keyword>
<dbReference type="InterPro" id="IPR004891">
    <property type="entry name" value="Mercury-R_MerC"/>
</dbReference>
<evidence type="ECO:0000313" key="2">
    <source>
        <dbReference type="EMBL" id="SMQ61247.1"/>
    </source>
</evidence>
<dbReference type="EMBL" id="FXWL01000001">
    <property type="protein sequence ID" value="SMQ61247.1"/>
    <property type="molecule type" value="Genomic_DNA"/>
</dbReference>
<keyword evidence="3" id="KW-1185">Reference proteome</keyword>
<dbReference type="GO" id="GO:0015097">
    <property type="term" value="F:mercury ion transmembrane transporter activity"/>
    <property type="evidence" value="ECO:0007669"/>
    <property type="project" value="InterPro"/>
</dbReference>
<proteinExistence type="predicted"/>
<gene>
    <name evidence="2" type="ORF">SAMN06295984_0539</name>
</gene>
<name>A0A1Y6EF81_9SPHN</name>
<feature type="transmembrane region" description="Helical" evidence="1">
    <location>
        <begin position="100"/>
        <end position="120"/>
    </location>
</feature>